<sequence>MYDWDPADLRKRLEPLLRALAVDGTGVTLRELRPRTEDYPKVFAPAVVDRARERYELLWAGPIDFRRPDPGADVEMQVAPARGGEVLLPGRVWAKWRYVVPGQTAGLSYDGLVWCDYHWAWFPKPHRL</sequence>
<dbReference type="EMBL" id="BOML01000026">
    <property type="protein sequence ID" value="GIE01817.1"/>
    <property type="molecule type" value="Genomic_DNA"/>
</dbReference>
<organism evidence="1 2">
    <name type="scientific">Paractinoplanes durhamensis</name>
    <dbReference type="NCBI Taxonomy" id="113563"/>
    <lineage>
        <taxon>Bacteria</taxon>
        <taxon>Bacillati</taxon>
        <taxon>Actinomycetota</taxon>
        <taxon>Actinomycetes</taxon>
        <taxon>Micromonosporales</taxon>
        <taxon>Micromonosporaceae</taxon>
        <taxon>Paractinoplanes</taxon>
    </lineage>
</organism>
<evidence type="ECO:0000313" key="2">
    <source>
        <dbReference type="Proteomes" id="UP000637628"/>
    </source>
</evidence>
<evidence type="ECO:0000313" key="1">
    <source>
        <dbReference type="EMBL" id="GIE01817.1"/>
    </source>
</evidence>
<protein>
    <submittedName>
        <fullName evidence="1">Uncharacterized protein</fullName>
    </submittedName>
</protein>
<proteinExistence type="predicted"/>
<gene>
    <name evidence="1" type="ORF">Adu01nite_31670</name>
</gene>
<dbReference type="RefSeq" id="WP_203727588.1">
    <property type="nucleotide sequence ID" value="NZ_BAAATX010000005.1"/>
</dbReference>
<keyword evidence="2" id="KW-1185">Reference proteome</keyword>
<dbReference type="Proteomes" id="UP000637628">
    <property type="component" value="Unassembled WGS sequence"/>
</dbReference>
<comment type="caution">
    <text evidence="1">The sequence shown here is derived from an EMBL/GenBank/DDBJ whole genome shotgun (WGS) entry which is preliminary data.</text>
</comment>
<name>A0ABQ3YW48_9ACTN</name>
<reference evidence="1 2" key="1">
    <citation type="submission" date="2021-01" db="EMBL/GenBank/DDBJ databases">
        <title>Whole genome shotgun sequence of Actinoplanes durhamensis NBRC 14914.</title>
        <authorList>
            <person name="Komaki H."/>
            <person name="Tamura T."/>
        </authorList>
    </citation>
    <scope>NUCLEOTIDE SEQUENCE [LARGE SCALE GENOMIC DNA]</scope>
    <source>
        <strain evidence="1 2">NBRC 14914</strain>
    </source>
</reference>
<accession>A0ABQ3YW48</accession>